<gene>
    <name evidence="3" type="ORF">H9626_06900</name>
</gene>
<dbReference type="InterPro" id="IPR007060">
    <property type="entry name" value="FtsL/DivIC"/>
</dbReference>
<dbReference type="RefSeq" id="WP_191710033.1">
    <property type="nucleotide sequence ID" value="NZ_JACSPQ010000005.1"/>
</dbReference>
<keyword evidence="1" id="KW-0175">Coiled coil</keyword>
<sequence length="101" mass="12201">MVTLKETGRFISRYKYWVTLGIFLLVIGVLDENSLIQRFAHKREISKLNAEIEFYRKQYEEDSKMLKEITSNKEALEKVAREKYLMKKENEDIFIFEEDLK</sequence>
<comment type="caution">
    <text evidence="3">The sequence shown here is derived from an EMBL/GenBank/DDBJ whole genome shotgun (WGS) entry which is preliminary data.</text>
</comment>
<dbReference type="EMBL" id="JACSPQ010000005">
    <property type="protein sequence ID" value="MBD8001944.1"/>
    <property type="molecule type" value="Genomic_DNA"/>
</dbReference>
<reference evidence="3 4" key="1">
    <citation type="submission" date="2020-08" db="EMBL/GenBank/DDBJ databases">
        <title>A Genomic Blueprint of the Chicken Gut Microbiome.</title>
        <authorList>
            <person name="Gilroy R."/>
            <person name="Ravi A."/>
            <person name="Getino M."/>
            <person name="Pursley I."/>
            <person name="Horton D.L."/>
            <person name="Alikhan N.-F."/>
            <person name="Baker D."/>
            <person name="Gharbi K."/>
            <person name="Hall N."/>
            <person name="Watson M."/>
            <person name="Adriaenssens E.M."/>
            <person name="Foster-Nyarko E."/>
            <person name="Jarju S."/>
            <person name="Secka A."/>
            <person name="Antonio M."/>
            <person name="Oren A."/>
            <person name="Chaudhuri R."/>
            <person name="La Ragione R.M."/>
            <person name="Hildebrand F."/>
            <person name="Pallen M.J."/>
        </authorList>
    </citation>
    <scope>NUCLEOTIDE SEQUENCE [LARGE SCALE GENOMIC DNA]</scope>
    <source>
        <strain evidence="3 4">Sa1YUN3</strain>
    </source>
</reference>
<proteinExistence type="predicted"/>
<evidence type="ECO:0000313" key="4">
    <source>
        <dbReference type="Proteomes" id="UP000616346"/>
    </source>
</evidence>
<keyword evidence="4" id="KW-1185">Reference proteome</keyword>
<dbReference type="Pfam" id="PF04977">
    <property type="entry name" value="DivIC"/>
    <property type="match status" value="1"/>
</dbReference>
<protein>
    <submittedName>
        <fullName evidence="3">Septum formation initiator family protein</fullName>
    </submittedName>
</protein>
<organism evidence="3 4">
    <name type="scientific">Phocaeicola faecium</name>
    <dbReference type="NCBI Taxonomy" id="2762213"/>
    <lineage>
        <taxon>Bacteria</taxon>
        <taxon>Pseudomonadati</taxon>
        <taxon>Bacteroidota</taxon>
        <taxon>Bacteroidia</taxon>
        <taxon>Bacteroidales</taxon>
        <taxon>Bacteroidaceae</taxon>
        <taxon>Phocaeicola</taxon>
    </lineage>
</organism>
<evidence type="ECO:0000313" key="3">
    <source>
        <dbReference type="EMBL" id="MBD8001944.1"/>
    </source>
</evidence>
<dbReference type="Proteomes" id="UP000616346">
    <property type="component" value="Unassembled WGS sequence"/>
</dbReference>
<feature type="transmembrane region" description="Helical" evidence="2">
    <location>
        <begin position="16"/>
        <end position="36"/>
    </location>
</feature>
<evidence type="ECO:0000256" key="1">
    <source>
        <dbReference type="SAM" id="Coils"/>
    </source>
</evidence>
<keyword evidence="2" id="KW-1133">Transmembrane helix</keyword>
<keyword evidence="2" id="KW-0812">Transmembrane</keyword>
<feature type="coiled-coil region" evidence="1">
    <location>
        <begin position="38"/>
        <end position="65"/>
    </location>
</feature>
<name>A0ABR8VAY4_9BACT</name>
<accession>A0ABR8VAY4</accession>
<evidence type="ECO:0000256" key="2">
    <source>
        <dbReference type="SAM" id="Phobius"/>
    </source>
</evidence>
<keyword evidence="2" id="KW-0472">Membrane</keyword>